<keyword evidence="2" id="KW-0472">Membrane</keyword>
<keyword evidence="4" id="KW-1185">Reference proteome</keyword>
<protein>
    <submittedName>
        <fullName evidence="3">Uncharacterized protein</fullName>
    </submittedName>
</protein>
<dbReference type="AlphaFoldDB" id="A0AAE0NEM9"/>
<feature type="transmembrane region" description="Helical" evidence="2">
    <location>
        <begin position="97"/>
        <end position="116"/>
    </location>
</feature>
<feature type="region of interest" description="Disordered" evidence="1">
    <location>
        <begin position="185"/>
        <end position="211"/>
    </location>
</feature>
<reference evidence="3" key="1">
    <citation type="journal article" date="2023" name="Mol. Phylogenet. Evol.">
        <title>Genome-scale phylogeny and comparative genomics of the fungal order Sordariales.</title>
        <authorList>
            <person name="Hensen N."/>
            <person name="Bonometti L."/>
            <person name="Westerberg I."/>
            <person name="Brannstrom I.O."/>
            <person name="Guillou S."/>
            <person name="Cros-Aarteil S."/>
            <person name="Calhoun S."/>
            <person name="Haridas S."/>
            <person name="Kuo A."/>
            <person name="Mondo S."/>
            <person name="Pangilinan J."/>
            <person name="Riley R."/>
            <person name="LaButti K."/>
            <person name="Andreopoulos B."/>
            <person name="Lipzen A."/>
            <person name="Chen C."/>
            <person name="Yan M."/>
            <person name="Daum C."/>
            <person name="Ng V."/>
            <person name="Clum A."/>
            <person name="Steindorff A."/>
            <person name="Ohm R.A."/>
            <person name="Martin F."/>
            <person name="Silar P."/>
            <person name="Natvig D.O."/>
            <person name="Lalanne C."/>
            <person name="Gautier V."/>
            <person name="Ament-Velasquez S.L."/>
            <person name="Kruys A."/>
            <person name="Hutchinson M.I."/>
            <person name="Powell A.J."/>
            <person name="Barry K."/>
            <person name="Miller A.N."/>
            <person name="Grigoriev I.V."/>
            <person name="Debuchy R."/>
            <person name="Gladieux P."/>
            <person name="Hiltunen Thoren M."/>
            <person name="Johannesson H."/>
        </authorList>
    </citation>
    <scope>NUCLEOTIDE SEQUENCE</scope>
    <source>
        <strain evidence="3">CBS 958.72</strain>
    </source>
</reference>
<evidence type="ECO:0000256" key="2">
    <source>
        <dbReference type="SAM" id="Phobius"/>
    </source>
</evidence>
<name>A0AAE0NEM9_9PEZI</name>
<evidence type="ECO:0000256" key="1">
    <source>
        <dbReference type="SAM" id="MobiDB-lite"/>
    </source>
</evidence>
<reference evidence="3" key="2">
    <citation type="submission" date="2023-06" db="EMBL/GenBank/DDBJ databases">
        <authorList>
            <consortium name="Lawrence Berkeley National Laboratory"/>
            <person name="Haridas S."/>
            <person name="Hensen N."/>
            <person name="Bonometti L."/>
            <person name="Westerberg I."/>
            <person name="Brannstrom I.O."/>
            <person name="Guillou S."/>
            <person name="Cros-Aarteil S."/>
            <person name="Calhoun S."/>
            <person name="Kuo A."/>
            <person name="Mondo S."/>
            <person name="Pangilinan J."/>
            <person name="Riley R."/>
            <person name="Labutti K."/>
            <person name="Andreopoulos B."/>
            <person name="Lipzen A."/>
            <person name="Chen C."/>
            <person name="Yanf M."/>
            <person name="Daum C."/>
            <person name="Ng V."/>
            <person name="Clum A."/>
            <person name="Steindorff A."/>
            <person name="Ohm R."/>
            <person name="Martin F."/>
            <person name="Silar P."/>
            <person name="Natvig D."/>
            <person name="Lalanne C."/>
            <person name="Gautier V."/>
            <person name="Ament-Velasquez S.L."/>
            <person name="Kruys A."/>
            <person name="Hutchinson M.I."/>
            <person name="Powell A.J."/>
            <person name="Barry K."/>
            <person name="Miller A.N."/>
            <person name="Grigoriev I.V."/>
            <person name="Debuchy R."/>
            <person name="Gladieux P."/>
            <person name="Thoren M.H."/>
            <person name="Johannesson H."/>
        </authorList>
    </citation>
    <scope>NUCLEOTIDE SEQUENCE</scope>
    <source>
        <strain evidence="3">CBS 958.72</strain>
    </source>
</reference>
<comment type="caution">
    <text evidence="3">The sequence shown here is derived from an EMBL/GenBank/DDBJ whole genome shotgun (WGS) entry which is preliminary data.</text>
</comment>
<sequence>MFPFSLAGNPPADVLATYLTTNHSRAHAHACTYTHTLYIQQRFAQNLPAFSVYIYTTEGGEQIGSMATCVGDRASILLGRWCFGVCYQIARAKMLRVWVVLFCFSLCTGLEIPTYHQIGFLVSWSFSIYIYIYISSAFVLSDFLIGLCRGFMYLSIYLVCKGRVAGGAGTRASCKFSVYSSSREPGRQTGIKKRSHFGGAGGKGKKTDRRKNGNFAQLGANPLPSGDFSVHVNGEAYVQLCWLPCLGDFIFVHLPRLANRQETRVL</sequence>
<organism evidence="3 4">
    <name type="scientific">Lasiosphaeria ovina</name>
    <dbReference type="NCBI Taxonomy" id="92902"/>
    <lineage>
        <taxon>Eukaryota</taxon>
        <taxon>Fungi</taxon>
        <taxon>Dikarya</taxon>
        <taxon>Ascomycota</taxon>
        <taxon>Pezizomycotina</taxon>
        <taxon>Sordariomycetes</taxon>
        <taxon>Sordariomycetidae</taxon>
        <taxon>Sordariales</taxon>
        <taxon>Lasiosphaeriaceae</taxon>
        <taxon>Lasiosphaeria</taxon>
    </lineage>
</organism>
<keyword evidence="2" id="KW-0812">Transmembrane</keyword>
<gene>
    <name evidence="3" type="ORF">B0T24DRAFT_614137</name>
</gene>
<evidence type="ECO:0000313" key="4">
    <source>
        <dbReference type="Proteomes" id="UP001287356"/>
    </source>
</evidence>
<dbReference type="Proteomes" id="UP001287356">
    <property type="component" value="Unassembled WGS sequence"/>
</dbReference>
<accession>A0AAE0NEM9</accession>
<keyword evidence="2" id="KW-1133">Transmembrane helix</keyword>
<evidence type="ECO:0000313" key="3">
    <source>
        <dbReference type="EMBL" id="KAK3380089.1"/>
    </source>
</evidence>
<dbReference type="EMBL" id="JAULSN010000002">
    <property type="protein sequence ID" value="KAK3380089.1"/>
    <property type="molecule type" value="Genomic_DNA"/>
</dbReference>
<proteinExistence type="predicted"/>
<feature type="transmembrane region" description="Helical" evidence="2">
    <location>
        <begin position="128"/>
        <end position="148"/>
    </location>
</feature>